<name>H5SQT6_ACEAU</name>
<evidence type="ECO:0000259" key="3">
    <source>
        <dbReference type="PROSITE" id="PS51494"/>
    </source>
</evidence>
<feature type="signal peptide" evidence="2">
    <location>
        <begin position="1"/>
        <end position="21"/>
    </location>
</feature>
<organism evidence="4">
    <name type="scientific">Acetithermum autotrophicum</name>
    <dbReference type="NCBI Taxonomy" id="1446466"/>
    <lineage>
        <taxon>Bacteria</taxon>
        <taxon>Candidatus Bipolaricaulota</taxon>
        <taxon>Candidatus Acetithermum</taxon>
    </lineage>
</organism>
<dbReference type="EMBL" id="AP011801">
    <property type="protein sequence ID" value="BAL58453.1"/>
    <property type="molecule type" value="Genomic_DNA"/>
</dbReference>
<accession>H5SQT6</accession>
<feature type="region of interest" description="Disordered" evidence="1">
    <location>
        <begin position="615"/>
        <end position="643"/>
    </location>
</feature>
<dbReference type="AlphaFoldDB" id="H5SQT6"/>
<feature type="compositionally biased region" description="Acidic residues" evidence="1">
    <location>
        <begin position="583"/>
        <end position="593"/>
    </location>
</feature>
<dbReference type="PROSITE" id="PS51494">
    <property type="entry name" value="SPOIVB"/>
    <property type="match status" value="1"/>
</dbReference>
<feature type="domain" description="Peptidase S55" evidence="3">
    <location>
        <begin position="1"/>
        <end position="144"/>
    </location>
</feature>
<reference evidence="4" key="2">
    <citation type="journal article" date="2012" name="PLoS ONE">
        <title>A Deeply Branching Thermophilic Bacterium with an Ancient Acetyl-CoA Pathway Dominates a Subsurface Ecosystem.</title>
        <authorList>
            <person name="Takami H."/>
            <person name="Noguchi H."/>
            <person name="Takaki Y."/>
            <person name="Uchiyama I."/>
            <person name="Toyoda A."/>
            <person name="Nishi S."/>
            <person name="Chee G.-J."/>
            <person name="Arai W."/>
            <person name="Nunoura T."/>
            <person name="Itoh T."/>
            <person name="Hattori M."/>
            <person name="Takai K."/>
        </authorList>
    </citation>
    <scope>NUCLEOTIDE SEQUENCE</scope>
</reference>
<feature type="compositionally biased region" description="Basic and acidic residues" evidence="1">
    <location>
        <begin position="615"/>
        <end position="642"/>
    </location>
</feature>
<reference evidence="4" key="1">
    <citation type="journal article" date="2005" name="Environ. Microbiol.">
        <title>Genetic and functional properties of uncultivated thermophilic crenarchaeotes from a subsurface gold mine as revealed by analysis of genome fragments.</title>
        <authorList>
            <person name="Nunoura T."/>
            <person name="Hirayama H."/>
            <person name="Takami H."/>
            <person name="Oida H."/>
            <person name="Nishi S."/>
            <person name="Shimamura S."/>
            <person name="Suzuki Y."/>
            <person name="Inagaki F."/>
            <person name="Takai K."/>
            <person name="Nealson K.H."/>
            <person name="Horikoshi K."/>
        </authorList>
    </citation>
    <scope>NUCLEOTIDE SEQUENCE</scope>
</reference>
<feature type="region of interest" description="Disordered" evidence="1">
    <location>
        <begin position="580"/>
        <end position="602"/>
    </location>
</feature>
<keyword evidence="2" id="KW-0732">Signal</keyword>
<sequence length="650" mass="71509">MRLIKIAMLGALLLLDFGAHHTDAQSRIIPFSEIKPGMEGFGKTVIKGDEIQTFTVKVINVIDNPGILDDHIVVRVSGPTIRQAGGVAAGMSGSPIYINNKLAGALWGSWGFQVGAEPIALIRPIEAMLELVKPLKEKEQMRFGRVPDPPVGVIGSVEIDGRLKQIEIVSQMPSPSEQAAHPDTIFIQRAATPLLVSGLNGRALKYLKDGISERVMRAAGMRQALLPIASEDFVQELSQGLEERYSIVVQPTGLSGAAAHAEAYTNDPIQLQEGSPFGVMLTDGDVTVGAFGTVSYVEDHIILGFGHWLLPAGETEFFLTEAYIIDTVESLETPFKLGVPGRTVGTIFEDRWQGVGGVAEIEPRLLYVSVTVKDRDLGITNRAQFRIAYYESLMPLLLLVGVLDAVDRTLNRIGPGTMIARYTLKADELAQPLTRTDVFASLSDIAVTGPLRIAQTLFTLARNEFRDMGFSSLDIDLDVRRAVKALRVKSIKTDKESYKPGETVQYTVILQAYRGDEQKVTGELPLPEKLDSSSVTLRAFGGPRRSQDEETPEFNSLDELIEALQTVPSNNSLTVEFLNLPQDDSEEESDDKDTEAKFKRTQTLDETIVYGEKTLEIKIKGEEKPQEPTPEKPEEPKPEKKPCKFLFYCP</sequence>
<feature type="chain" id="PRO_5003598450" evidence="2">
    <location>
        <begin position="22"/>
        <end position="650"/>
    </location>
</feature>
<proteinExistence type="predicted"/>
<evidence type="ECO:0000256" key="2">
    <source>
        <dbReference type="SAM" id="SignalP"/>
    </source>
</evidence>
<evidence type="ECO:0000313" key="4">
    <source>
        <dbReference type="EMBL" id="BAL58453.1"/>
    </source>
</evidence>
<protein>
    <submittedName>
        <fullName evidence="4">Hypothetical conserved protein</fullName>
    </submittedName>
</protein>
<evidence type="ECO:0000256" key="1">
    <source>
        <dbReference type="SAM" id="MobiDB-lite"/>
    </source>
</evidence>
<dbReference type="InterPro" id="IPR008763">
    <property type="entry name" value="Peptidase_S55"/>
</dbReference>
<gene>
    <name evidence="4" type="ORF">HGMM_OP2C003</name>
</gene>
<dbReference type="Pfam" id="PF05580">
    <property type="entry name" value="Peptidase_S55"/>
    <property type="match status" value="1"/>
</dbReference>